<comment type="caution">
    <text evidence="1">The sequence shown here is derived from an EMBL/GenBank/DDBJ whole genome shotgun (WGS) entry which is preliminary data.</text>
</comment>
<evidence type="ECO:0000313" key="1">
    <source>
        <dbReference type="EMBL" id="KAK0479467.1"/>
    </source>
</evidence>
<proteinExistence type="predicted"/>
<dbReference type="Proteomes" id="UP001175228">
    <property type="component" value="Unassembled WGS sequence"/>
</dbReference>
<keyword evidence="2" id="KW-1185">Reference proteome</keyword>
<organism evidence="1 2">
    <name type="scientific">Armillaria luteobubalina</name>
    <dbReference type="NCBI Taxonomy" id="153913"/>
    <lineage>
        <taxon>Eukaryota</taxon>
        <taxon>Fungi</taxon>
        <taxon>Dikarya</taxon>
        <taxon>Basidiomycota</taxon>
        <taxon>Agaricomycotina</taxon>
        <taxon>Agaricomycetes</taxon>
        <taxon>Agaricomycetidae</taxon>
        <taxon>Agaricales</taxon>
        <taxon>Marasmiineae</taxon>
        <taxon>Physalacriaceae</taxon>
        <taxon>Armillaria</taxon>
    </lineage>
</organism>
<accession>A0AA39P8C2</accession>
<gene>
    <name evidence="1" type="ORF">EDD18DRAFT_1440727</name>
</gene>
<reference evidence="1" key="1">
    <citation type="submission" date="2023-06" db="EMBL/GenBank/DDBJ databases">
        <authorList>
            <consortium name="Lawrence Berkeley National Laboratory"/>
            <person name="Ahrendt S."/>
            <person name="Sahu N."/>
            <person name="Indic B."/>
            <person name="Wong-Bajracharya J."/>
            <person name="Merenyi Z."/>
            <person name="Ke H.-M."/>
            <person name="Monk M."/>
            <person name="Kocsube S."/>
            <person name="Drula E."/>
            <person name="Lipzen A."/>
            <person name="Balint B."/>
            <person name="Henrissat B."/>
            <person name="Andreopoulos B."/>
            <person name="Martin F.M."/>
            <person name="Harder C.B."/>
            <person name="Rigling D."/>
            <person name="Ford K.L."/>
            <person name="Foster G.D."/>
            <person name="Pangilinan J."/>
            <person name="Papanicolaou A."/>
            <person name="Barry K."/>
            <person name="LaButti K."/>
            <person name="Viragh M."/>
            <person name="Koriabine M."/>
            <person name="Yan M."/>
            <person name="Riley R."/>
            <person name="Champramary S."/>
            <person name="Plett K.L."/>
            <person name="Tsai I.J."/>
            <person name="Slot J."/>
            <person name="Sipos G."/>
            <person name="Plett J."/>
            <person name="Nagy L.G."/>
            <person name="Grigoriev I.V."/>
        </authorList>
    </citation>
    <scope>NUCLEOTIDE SEQUENCE</scope>
    <source>
        <strain evidence="1">HWK02</strain>
    </source>
</reference>
<sequence length="169" mass="19042">MLSYGEGRWIEQCQQEVLRLPLFEDPVSLSPSGAYVIAFHQSDCLRMIGLSIEGSARDVYDAMPTNLTKVLLDTRGYELLASFGPSSSTKQCKDEVLRLNALQSTTPLESATYIVAFHQRDRVRMLGFSQEQAARAVYSAISLEWANVLMNRQQSQPLQSYGDSYHVRQ</sequence>
<name>A0AA39P8C2_9AGAR</name>
<dbReference type="EMBL" id="JAUEPU010000087">
    <property type="protein sequence ID" value="KAK0479467.1"/>
    <property type="molecule type" value="Genomic_DNA"/>
</dbReference>
<dbReference type="AlphaFoldDB" id="A0AA39P8C2"/>
<protein>
    <submittedName>
        <fullName evidence="1">Uncharacterized protein</fullName>
    </submittedName>
</protein>
<evidence type="ECO:0000313" key="2">
    <source>
        <dbReference type="Proteomes" id="UP001175228"/>
    </source>
</evidence>